<sequence>MRLFREIQIVHSIHGKRGTSPSPVGGKLVRSFEVSRPFLSDVIWEEQNEVLKGDLSQIELAKLQ</sequence>
<organism evidence="1">
    <name type="scientific">Arabidopsis thaliana</name>
    <name type="common">Mouse-ear cress</name>
    <dbReference type="NCBI Taxonomy" id="3702"/>
    <lineage>
        <taxon>Eukaryota</taxon>
        <taxon>Viridiplantae</taxon>
        <taxon>Streptophyta</taxon>
        <taxon>Embryophyta</taxon>
        <taxon>Tracheophyta</taxon>
        <taxon>Spermatophyta</taxon>
        <taxon>Magnoliopsida</taxon>
        <taxon>eudicotyledons</taxon>
        <taxon>Gunneridae</taxon>
        <taxon>Pentapetalae</taxon>
        <taxon>rosids</taxon>
        <taxon>malvids</taxon>
        <taxon>Brassicales</taxon>
        <taxon>Brassicaceae</taxon>
        <taxon>Camelineae</taxon>
        <taxon>Arabidopsis</taxon>
    </lineage>
</organism>
<accession>Q56Y08</accession>
<proteinExistence type="evidence at transcript level"/>
<dbReference type="AlphaFoldDB" id="Q56Y08"/>
<dbReference type="EMBL" id="AK221515">
    <property type="protein sequence ID" value="BAD94783.1"/>
    <property type="molecule type" value="mRNA"/>
</dbReference>
<evidence type="ECO:0000313" key="1">
    <source>
        <dbReference type="EMBL" id="BAD94783.1"/>
    </source>
</evidence>
<protein>
    <submittedName>
        <fullName evidence="1">Uncharacterized protein</fullName>
    </submittedName>
</protein>
<name>Q56Y08_ARATH</name>
<reference evidence="1" key="1">
    <citation type="submission" date="2005-03" db="EMBL/GenBank/DDBJ databases">
        <title>Large-scale analysis of RIKEN Arabidopsis full-length (RAFL) cDNAs.</title>
        <authorList>
            <person name="Totoki Y."/>
            <person name="Seki M."/>
            <person name="Ishida J."/>
            <person name="Nakajima M."/>
            <person name="Enju A."/>
            <person name="Kamiya A."/>
            <person name="Narusaka M."/>
            <person name="Shin-i T."/>
            <person name="Nakagawa M."/>
            <person name="Sakamoto N."/>
            <person name="Oishi K."/>
            <person name="Kohara Y."/>
            <person name="Kobayashi M."/>
            <person name="Toyoda A."/>
            <person name="Sakaki Y."/>
            <person name="Sakurai T."/>
            <person name="Iida K."/>
            <person name="Akiyama K."/>
            <person name="Satou M."/>
            <person name="Toyoda T."/>
            <person name="Konagaya A."/>
            <person name="Carninci P."/>
            <person name="Kawai J."/>
            <person name="Hayashizaki Y."/>
            <person name="Shinozaki K."/>
        </authorList>
    </citation>
    <scope>NUCLEOTIDE SEQUENCE</scope>
</reference>